<reference evidence="1 2" key="1">
    <citation type="journal article" date="2019" name="Int. J. Syst. Evol. Microbiol.">
        <title>The Global Catalogue of Microorganisms (GCM) 10K type strain sequencing project: providing services to taxonomists for standard genome sequencing and annotation.</title>
        <authorList>
            <consortium name="The Broad Institute Genomics Platform"/>
            <consortium name="The Broad Institute Genome Sequencing Center for Infectious Disease"/>
            <person name="Wu L."/>
            <person name="Ma J."/>
        </authorList>
    </citation>
    <scope>NUCLEOTIDE SEQUENCE [LARGE SCALE GENOMIC DNA]</scope>
    <source>
        <strain evidence="1 2">XZGYJ-43</strain>
    </source>
</reference>
<dbReference type="Proteomes" id="UP001596447">
    <property type="component" value="Unassembled WGS sequence"/>
</dbReference>
<dbReference type="EMBL" id="JBHTAR010000011">
    <property type="protein sequence ID" value="MFC7200556.1"/>
    <property type="molecule type" value="Genomic_DNA"/>
</dbReference>
<comment type="caution">
    <text evidence="1">The sequence shown here is derived from an EMBL/GenBank/DDBJ whole genome shotgun (WGS) entry which is preliminary data.</text>
</comment>
<dbReference type="Pfam" id="PF24366">
    <property type="entry name" value="DUF7522"/>
    <property type="match status" value="1"/>
</dbReference>
<dbReference type="InterPro" id="IPR055944">
    <property type="entry name" value="DUF7522"/>
</dbReference>
<evidence type="ECO:0008006" key="3">
    <source>
        <dbReference type="Google" id="ProtNLM"/>
    </source>
</evidence>
<dbReference type="RefSeq" id="WP_279527333.1">
    <property type="nucleotide sequence ID" value="NZ_CP122312.1"/>
</dbReference>
<dbReference type="AlphaFoldDB" id="A0ABD5Z5W7"/>
<name>A0ABD5Z5W7_9EURY</name>
<proteinExistence type="predicted"/>
<sequence>MEVQAERLAEFVRERVGDAVRAVGYHTSGEIDVVYVRDDVAKQYPPERVERFASVSRGINDDLSRLDEMGRPKSSLHSLEEGFILQFHEGAGDVVFLAMDREVGRNLTRFIDECREQMR</sequence>
<organism evidence="1 2">
    <name type="scientific">Halospeciosus flavus</name>
    <dbReference type="NCBI Taxonomy" id="3032283"/>
    <lineage>
        <taxon>Archaea</taxon>
        <taxon>Methanobacteriati</taxon>
        <taxon>Methanobacteriota</taxon>
        <taxon>Stenosarchaea group</taxon>
        <taxon>Halobacteria</taxon>
        <taxon>Halobacteriales</taxon>
        <taxon>Halobacteriaceae</taxon>
        <taxon>Halospeciosus</taxon>
    </lineage>
</organism>
<keyword evidence="2" id="KW-1185">Reference proteome</keyword>
<evidence type="ECO:0000313" key="2">
    <source>
        <dbReference type="Proteomes" id="UP001596447"/>
    </source>
</evidence>
<accession>A0ABD5Z5W7</accession>
<evidence type="ECO:0000313" key="1">
    <source>
        <dbReference type="EMBL" id="MFC7200556.1"/>
    </source>
</evidence>
<protein>
    <recommendedName>
        <fullName evidence="3">Roadblock/LAMTOR2 domain-containing protein</fullName>
    </recommendedName>
</protein>
<gene>
    <name evidence="1" type="ORF">ACFQJ9_14215</name>
</gene>